<keyword evidence="5" id="KW-0964">Secreted</keyword>
<evidence type="ECO:0000256" key="18">
    <source>
        <dbReference type="SAM" id="SignalP"/>
    </source>
</evidence>
<comment type="caution">
    <text evidence="20">The sequence shown here is derived from an EMBL/GenBank/DDBJ whole genome shotgun (WGS) entry which is preliminary data.</text>
</comment>
<protein>
    <recommendedName>
        <fullName evidence="19">Peptidase M14 domain-containing protein</fullName>
    </recommendedName>
</protein>
<evidence type="ECO:0000259" key="19">
    <source>
        <dbReference type="PROSITE" id="PS52035"/>
    </source>
</evidence>
<keyword evidence="11" id="KW-0862">Zinc</keyword>
<evidence type="ECO:0000256" key="14">
    <source>
        <dbReference type="ARBA" id="ARBA00023145"/>
    </source>
</evidence>
<dbReference type="InterPro" id="IPR003146">
    <property type="entry name" value="M14A_act_pep"/>
</dbReference>
<keyword evidence="14" id="KW-0865">Zymogen</keyword>
<dbReference type="GO" id="GO:0004181">
    <property type="term" value="F:metallocarboxypeptidase activity"/>
    <property type="evidence" value="ECO:0007669"/>
    <property type="project" value="InterPro"/>
</dbReference>
<dbReference type="EMBL" id="ML994032">
    <property type="protein sequence ID" value="KAF2200234.1"/>
    <property type="molecule type" value="Genomic_DNA"/>
</dbReference>
<feature type="signal peptide" evidence="18">
    <location>
        <begin position="1"/>
        <end position="16"/>
    </location>
</feature>
<dbReference type="PANTHER" id="PTHR11705:SF143">
    <property type="entry name" value="SLL0236 PROTEIN"/>
    <property type="match status" value="1"/>
</dbReference>
<evidence type="ECO:0000313" key="20">
    <source>
        <dbReference type="EMBL" id="KAF2200234.1"/>
    </source>
</evidence>
<keyword evidence="9 18" id="KW-0732">Signal</keyword>
<dbReference type="FunFam" id="3.40.630.10:FF:000165">
    <property type="entry name" value="Glucan 1,4-alpha-glucosidase, putative"/>
    <property type="match status" value="1"/>
</dbReference>
<comment type="function">
    <text evidence="2">Extracellular metalloprotease that contributes to pathogenicity.</text>
</comment>
<evidence type="ECO:0000256" key="2">
    <source>
        <dbReference type="ARBA" id="ARBA00003091"/>
    </source>
</evidence>
<dbReference type="InterPro" id="IPR057247">
    <property type="entry name" value="CARBOXYPEPT_ZN_2"/>
</dbReference>
<gene>
    <name evidence="20" type="ORF">GQ43DRAFT_472900</name>
</gene>
<dbReference type="GO" id="GO:0008270">
    <property type="term" value="F:zinc ion binding"/>
    <property type="evidence" value="ECO:0007669"/>
    <property type="project" value="InterPro"/>
</dbReference>
<dbReference type="PROSITE" id="PS00133">
    <property type="entry name" value="CARBOXYPEPT_ZN_2"/>
    <property type="match status" value="1"/>
</dbReference>
<feature type="active site" description="Proton donor/acceptor" evidence="16">
    <location>
        <position position="385"/>
    </location>
</feature>
<feature type="region of interest" description="Disordered" evidence="17">
    <location>
        <begin position="258"/>
        <end position="279"/>
    </location>
</feature>
<keyword evidence="15" id="KW-1015">Disulfide bond</keyword>
<organism evidence="20 21">
    <name type="scientific">Delitschia confertaspora ATCC 74209</name>
    <dbReference type="NCBI Taxonomy" id="1513339"/>
    <lineage>
        <taxon>Eukaryota</taxon>
        <taxon>Fungi</taxon>
        <taxon>Dikarya</taxon>
        <taxon>Ascomycota</taxon>
        <taxon>Pezizomycotina</taxon>
        <taxon>Dothideomycetes</taxon>
        <taxon>Pleosporomycetidae</taxon>
        <taxon>Pleosporales</taxon>
        <taxon>Delitschiaceae</taxon>
        <taxon>Delitschia</taxon>
    </lineage>
</organism>
<reference evidence="20" key="1">
    <citation type="journal article" date="2020" name="Stud. Mycol.">
        <title>101 Dothideomycetes genomes: a test case for predicting lifestyles and emergence of pathogens.</title>
        <authorList>
            <person name="Haridas S."/>
            <person name="Albert R."/>
            <person name="Binder M."/>
            <person name="Bloem J."/>
            <person name="Labutti K."/>
            <person name="Salamov A."/>
            <person name="Andreopoulos B."/>
            <person name="Baker S."/>
            <person name="Barry K."/>
            <person name="Bills G."/>
            <person name="Bluhm B."/>
            <person name="Cannon C."/>
            <person name="Castanera R."/>
            <person name="Culley D."/>
            <person name="Daum C."/>
            <person name="Ezra D."/>
            <person name="Gonzalez J."/>
            <person name="Henrissat B."/>
            <person name="Kuo A."/>
            <person name="Liang C."/>
            <person name="Lipzen A."/>
            <person name="Lutzoni F."/>
            <person name="Magnuson J."/>
            <person name="Mondo S."/>
            <person name="Nolan M."/>
            <person name="Ohm R."/>
            <person name="Pangilinan J."/>
            <person name="Park H.-J."/>
            <person name="Ramirez L."/>
            <person name="Alfaro M."/>
            <person name="Sun H."/>
            <person name="Tritt A."/>
            <person name="Yoshinaga Y."/>
            <person name="Zwiers L.-H."/>
            <person name="Turgeon B."/>
            <person name="Goodwin S."/>
            <person name="Spatafora J."/>
            <person name="Crous P."/>
            <person name="Grigoriev I."/>
        </authorList>
    </citation>
    <scope>NUCLEOTIDE SEQUENCE</scope>
    <source>
        <strain evidence="20">ATCC 74209</strain>
    </source>
</reference>
<dbReference type="PRINTS" id="PR00765">
    <property type="entry name" value="CRBOXYPTASEA"/>
</dbReference>
<dbReference type="PANTHER" id="PTHR11705">
    <property type="entry name" value="PROTEASE FAMILY M14 CARBOXYPEPTIDASE A,B"/>
    <property type="match status" value="1"/>
</dbReference>
<evidence type="ECO:0000313" key="21">
    <source>
        <dbReference type="Proteomes" id="UP000799536"/>
    </source>
</evidence>
<keyword evidence="13" id="KW-0482">Metalloprotease</keyword>
<evidence type="ECO:0000256" key="15">
    <source>
        <dbReference type="ARBA" id="ARBA00023157"/>
    </source>
</evidence>
<evidence type="ECO:0000256" key="7">
    <source>
        <dbReference type="ARBA" id="ARBA00022670"/>
    </source>
</evidence>
<evidence type="ECO:0000256" key="5">
    <source>
        <dbReference type="ARBA" id="ARBA00022525"/>
    </source>
</evidence>
<dbReference type="Gene3D" id="3.30.70.340">
    <property type="entry name" value="Metallocarboxypeptidase-like"/>
    <property type="match status" value="1"/>
</dbReference>
<dbReference type="InterPro" id="IPR000834">
    <property type="entry name" value="Peptidase_M14"/>
</dbReference>
<comment type="similarity">
    <text evidence="4 16">Belongs to the peptidase M14 family.</text>
</comment>
<evidence type="ECO:0000256" key="17">
    <source>
        <dbReference type="SAM" id="MobiDB-lite"/>
    </source>
</evidence>
<evidence type="ECO:0000256" key="11">
    <source>
        <dbReference type="ARBA" id="ARBA00022833"/>
    </source>
</evidence>
<evidence type="ECO:0000256" key="12">
    <source>
        <dbReference type="ARBA" id="ARBA00023026"/>
    </source>
</evidence>
<dbReference type="Pfam" id="PF00246">
    <property type="entry name" value="Peptidase_M14"/>
    <property type="match status" value="1"/>
</dbReference>
<sequence length="419" mass="45462">MKFLALGLASLTLVSAIAAPKKVSYDGWKVYKIAVGEDKAKVKEVVSNLQLATWKGKVETSQEVDVMVPPSQLKAFETAAQSLKTELMHEDLGASIAAESESSFSVSAAGSLANSTWFNAYHSIADHTQFLKDLQAAYPSNSEIFSAGKSVNGRDLTGIHIWGSGGKGSQKGVVWHGTVHAREWITTMTVEYAAYTLLTSTDSAVKSIVNKYDFYIIPVVNPDGFAYTQTNDRMWRKNRQSTPTASCVGRDINRNWPNQWSQRGGASTSPCDEDYKGPSAGDGVETKALLAHLQSVAKGKGVKMYMDFHSYSQLWMYPYGYTCNSAIPNSSTYKSLSSGAVSAIKAVHGTSYTAGPICNTIYQVSGDSVDYAAQVSGAEYSLTVELRDTGNYGFVLPASQIVPTAEEMWAGLKYFMTNM</sequence>
<feature type="compositionally biased region" description="Polar residues" evidence="17">
    <location>
        <begin position="258"/>
        <end position="270"/>
    </location>
</feature>
<dbReference type="Proteomes" id="UP000799536">
    <property type="component" value="Unassembled WGS sequence"/>
</dbReference>
<dbReference type="SUPFAM" id="SSF54897">
    <property type="entry name" value="Protease propeptides/inhibitors"/>
    <property type="match status" value="1"/>
</dbReference>
<evidence type="ECO:0000256" key="9">
    <source>
        <dbReference type="ARBA" id="ARBA00022729"/>
    </source>
</evidence>
<feature type="domain" description="Peptidase M14" evidence="19">
    <location>
        <begin position="120"/>
        <end position="419"/>
    </location>
</feature>
<keyword evidence="8" id="KW-0479">Metal-binding</keyword>
<keyword evidence="6" id="KW-0121">Carboxypeptidase</keyword>
<dbReference type="CDD" id="cd03860">
    <property type="entry name" value="M14_CP_A-B_like"/>
    <property type="match status" value="1"/>
</dbReference>
<accession>A0A9P4JL41</accession>
<dbReference type="OrthoDB" id="3626597at2759"/>
<evidence type="ECO:0000256" key="4">
    <source>
        <dbReference type="ARBA" id="ARBA00005988"/>
    </source>
</evidence>
<keyword evidence="21" id="KW-1185">Reference proteome</keyword>
<evidence type="ECO:0000256" key="6">
    <source>
        <dbReference type="ARBA" id="ARBA00022645"/>
    </source>
</evidence>
<evidence type="ECO:0000256" key="3">
    <source>
        <dbReference type="ARBA" id="ARBA00004613"/>
    </source>
</evidence>
<name>A0A9P4JL41_9PLEO</name>
<keyword evidence="10" id="KW-0378">Hydrolase</keyword>
<evidence type="ECO:0000256" key="1">
    <source>
        <dbReference type="ARBA" id="ARBA00001947"/>
    </source>
</evidence>
<dbReference type="AlphaFoldDB" id="A0A9P4JL41"/>
<comment type="cofactor">
    <cofactor evidence="1">
        <name>Zn(2+)</name>
        <dbReference type="ChEBI" id="CHEBI:29105"/>
    </cofactor>
</comment>
<keyword evidence="12" id="KW-0843">Virulence</keyword>
<dbReference type="GO" id="GO:0006508">
    <property type="term" value="P:proteolysis"/>
    <property type="evidence" value="ECO:0007669"/>
    <property type="project" value="UniProtKB-KW"/>
</dbReference>
<keyword evidence="7" id="KW-0645">Protease</keyword>
<dbReference type="SMART" id="SM00631">
    <property type="entry name" value="Zn_pept"/>
    <property type="match status" value="1"/>
</dbReference>
<dbReference type="GO" id="GO:0005576">
    <property type="term" value="C:extracellular region"/>
    <property type="evidence" value="ECO:0007669"/>
    <property type="project" value="UniProtKB-SubCell"/>
</dbReference>
<evidence type="ECO:0000256" key="10">
    <source>
        <dbReference type="ARBA" id="ARBA00022801"/>
    </source>
</evidence>
<proteinExistence type="inferred from homology"/>
<evidence type="ECO:0000256" key="13">
    <source>
        <dbReference type="ARBA" id="ARBA00023049"/>
    </source>
</evidence>
<comment type="subcellular location">
    <subcellularLocation>
        <location evidence="3">Secreted</location>
    </subcellularLocation>
</comment>
<dbReference type="SUPFAM" id="SSF53187">
    <property type="entry name" value="Zn-dependent exopeptidases"/>
    <property type="match status" value="1"/>
</dbReference>
<dbReference type="Pfam" id="PF02244">
    <property type="entry name" value="Propep_M14"/>
    <property type="match status" value="1"/>
</dbReference>
<feature type="chain" id="PRO_5040322368" description="Peptidase M14 domain-containing protein" evidence="18">
    <location>
        <begin position="17"/>
        <end position="419"/>
    </location>
</feature>
<dbReference type="Gene3D" id="3.40.630.10">
    <property type="entry name" value="Zn peptidases"/>
    <property type="match status" value="1"/>
</dbReference>
<dbReference type="PROSITE" id="PS52035">
    <property type="entry name" value="PEPTIDASE_M14"/>
    <property type="match status" value="1"/>
</dbReference>
<evidence type="ECO:0000256" key="16">
    <source>
        <dbReference type="PROSITE-ProRule" id="PRU01379"/>
    </source>
</evidence>
<evidence type="ECO:0000256" key="8">
    <source>
        <dbReference type="ARBA" id="ARBA00022723"/>
    </source>
</evidence>
<dbReference type="InterPro" id="IPR036990">
    <property type="entry name" value="M14A-like_propep"/>
</dbReference>